<evidence type="ECO:0000313" key="1">
    <source>
        <dbReference type="EMBL" id="KCW51578.1"/>
    </source>
</evidence>
<dbReference type="Gramene" id="KCW51578">
    <property type="protein sequence ID" value="KCW51578"/>
    <property type="gene ID" value="EUGRSUZ_J01080"/>
</dbReference>
<reference evidence="1" key="1">
    <citation type="submission" date="2013-07" db="EMBL/GenBank/DDBJ databases">
        <title>The genome of Eucalyptus grandis.</title>
        <authorList>
            <person name="Schmutz J."/>
            <person name="Hayes R."/>
            <person name="Myburg A."/>
            <person name="Tuskan G."/>
            <person name="Grattapaglia D."/>
            <person name="Rokhsar D.S."/>
        </authorList>
    </citation>
    <scope>NUCLEOTIDE SEQUENCE</scope>
    <source>
        <tissue evidence="1">Leaf extractions</tissue>
    </source>
</reference>
<gene>
    <name evidence="1" type="ORF">EUGRSUZ_J01080</name>
</gene>
<organism evidence="1">
    <name type="scientific">Eucalyptus grandis</name>
    <name type="common">Flooded gum</name>
    <dbReference type="NCBI Taxonomy" id="71139"/>
    <lineage>
        <taxon>Eukaryota</taxon>
        <taxon>Viridiplantae</taxon>
        <taxon>Streptophyta</taxon>
        <taxon>Embryophyta</taxon>
        <taxon>Tracheophyta</taxon>
        <taxon>Spermatophyta</taxon>
        <taxon>Magnoliopsida</taxon>
        <taxon>eudicotyledons</taxon>
        <taxon>Gunneridae</taxon>
        <taxon>Pentapetalae</taxon>
        <taxon>rosids</taxon>
        <taxon>malvids</taxon>
        <taxon>Myrtales</taxon>
        <taxon>Myrtaceae</taxon>
        <taxon>Myrtoideae</taxon>
        <taxon>Eucalypteae</taxon>
        <taxon>Eucalyptus</taxon>
    </lineage>
</organism>
<dbReference type="InParanoid" id="A0A059ACL8"/>
<dbReference type="AlphaFoldDB" id="A0A059ACL8"/>
<dbReference type="EMBL" id="KK198762">
    <property type="protein sequence ID" value="KCW51578.1"/>
    <property type="molecule type" value="Genomic_DNA"/>
</dbReference>
<protein>
    <submittedName>
        <fullName evidence="1">Uncharacterized protein</fullName>
    </submittedName>
</protein>
<accession>A0A059ACL8</accession>
<proteinExistence type="predicted"/>
<sequence>MTSFTYAIISEAASQIEVKSQFHSSRTVTLTLPLTCELSSIPRQIISSNSQWSVKAGEVAHEFSNKVNIKVSVFAFVDYEVQQEFIGQE</sequence>
<name>A0A059ACL8_EUCGR</name>